<evidence type="ECO:0000256" key="1">
    <source>
        <dbReference type="SAM" id="MobiDB-lite"/>
    </source>
</evidence>
<protein>
    <submittedName>
        <fullName evidence="2">Uncharacterized protein</fullName>
    </submittedName>
</protein>
<gene>
    <name evidence="2" type="ORF">SAMN05421803_1261</name>
</gene>
<feature type="compositionally biased region" description="Basic residues" evidence="1">
    <location>
        <begin position="61"/>
        <end position="73"/>
    </location>
</feature>
<name>A0A1M6U358_9ACTN</name>
<organism evidence="2 3">
    <name type="scientific">Nocardiopsis flavescens</name>
    <dbReference type="NCBI Taxonomy" id="758803"/>
    <lineage>
        <taxon>Bacteria</taxon>
        <taxon>Bacillati</taxon>
        <taxon>Actinomycetota</taxon>
        <taxon>Actinomycetes</taxon>
        <taxon>Streptosporangiales</taxon>
        <taxon>Nocardiopsidaceae</taxon>
        <taxon>Nocardiopsis</taxon>
    </lineage>
</organism>
<proteinExistence type="predicted"/>
<feature type="region of interest" description="Disordered" evidence="1">
    <location>
        <begin position="224"/>
        <end position="295"/>
    </location>
</feature>
<sequence length="295" mass="31644">MGVQAALICRPRHRGSSTRLECSAAAGGCRSHLGSGVQAALICRPRHRGASTRLECSAQAGRRRSHRRSRGVRPRGPSPPGHRGMGRRTATGFQGVEPVHTCYPVLPRSGRVGRSPGFSPDGRTASAVVRDTDQGVDKSARGFDVSRETSTEAGPRAEDVRGLQGAGEWRLFTPAAEVVCMCGLHPLRFAWERRPPAGAGGTKRVDDPLWRGRQVRAAFTRCGPRRRDTLRPGSGALGGWTTPGSAAGQVRAAFTPMGPRSRVRPPETPWSRGADQCPRAVPGAPRQRTLNPPLR</sequence>
<accession>A0A1M6U358</accession>
<evidence type="ECO:0000313" key="2">
    <source>
        <dbReference type="EMBL" id="SHK63637.1"/>
    </source>
</evidence>
<dbReference type="AlphaFoldDB" id="A0A1M6U358"/>
<feature type="region of interest" description="Disordered" evidence="1">
    <location>
        <begin position="52"/>
        <end position="89"/>
    </location>
</feature>
<keyword evidence="3" id="KW-1185">Reference proteome</keyword>
<reference evidence="2 3" key="1">
    <citation type="submission" date="2016-11" db="EMBL/GenBank/DDBJ databases">
        <authorList>
            <person name="Jaros S."/>
            <person name="Januszkiewicz K."/>
            <person name="Wedrychowicz H."/>
        </authorList>
    </citation>
    <scope>NUCLEOTIDE SEQUENCE [LARGE SCALE GENOMIC DNA]</scope>
    <source>
        <strain evidence="2 3">CGMCC 4.5723</strain>
    </source>
</reference>
<dbReference type="Proteomes" id="UP000184452">
    <property type="component" value="Unassembled WGS sequence"/>
</dbReference>
<evidence type="ECO:0000313" key="3">
    <source>
        <dbReference type="Proteomes" id="UP000184452"/>
    </source>
</evidence>
<dbReference type="EMBL" id="FQZK01000026">
    <property type="protein sequence ID" value="SHK63637.1"/>
    <property type="molecule type" value="Genomic_DNA"/>
</dbReference>